<dbReference type="PANTHER" id="PTHR46910">
    <property type="entry name" value="TRANSCRIPTION FACTOR PDR1"/>
    <property type="match status" value="1"/>
</dbReference>
<evidence type="ECO:0000313" key="2">
    <source>
        <dbReference type="EMBL" id="KAL1878297.1"/>
    </source>
</evidence>
<dbReference type="EMBL" id="JAVDPF010000012">
    <property type="protein sequence ID" value="KAL1878297.1"/>
    <property type="molecule type" value="Genomic_DNA"/>
</dbReference>
<keyword evidence="1" id="KW-0539">Nucleus</keyword>
<evidence type="ECO:0000313" key="3">
    <source>
        <dbReference type="Proteomes" id="UP001583193"/>
    </source>
</evidence>
<dbReference type="Proteomes" id="UP001583193">
    <property type="component" value="Unassembled WGS sequence"/>
</dbReference>
<name>A0ABR3XQM7_9EURO</name>
<keyword evidence="3" id="KW-1185">Reference proteome</keyword>
<evidence type="ECO:0008006" key="4">
    <source>
        <dbReference type="Google" id="ProtNLM"/>
    </source>
</evidence>
<organism evidence="2 3">
    <name type="scientific">Paecilomyces lecythidis</name>
    <dbReference type="NCBI Taxonomy" id="3004212"/>
    <lineage>
        <taxon>Eukaryota</taxon>
        <taxon>Fungi</taxon>
        <taxon>Dikarya</taxon>
        <taxon>Ascomycota</taxon>
        <taxon>Pezizomycotina</taxon>
        <taxon>Eurotiomycetes</taxon>
        <taxon>Eurotiomycetidae</taxon>
        <taxon>Eurotiales</taxon>
        <taxon>Thermoascaceae</taxon>
        <taxon>Paecilomyces</taxon>
    </lineage>
</organism>
<dbReference type="CDD" id="cd12148">
    <property type="entry name" value="fungal_TF_MHR"/>
    <property type="match status" value="1"/>
</dbReference>
<proteinExistence type="predicted"/>
<evidence type="ECO:0000256" key="1">
    <source>
        <dbReference type="ARBA" id="ARBA00023242"/>
    </source>
</evidence>
<dbReference type="InterPro" id="IPR050987">
    <property type="entry name" value="AtrR-like"/>
</dbReference>
<reference evidence="2 3" key="1">
    <citation type="journal article" date="2024" name="IMA Fungus">
        <title>IMA Genome - F19 : A genome assembly and annotation guide to empower mycologists, including annotated draft genome sequences of Ceratocystis pirilliformis, Diaporthe australafricana, Fusarium ophioides, Paecilomyces lecythidis, and Sporothrix stenoceras.</title>
        <authorList>
            <person name="Aylward J."/>
            <person name="Wilson A.M."/>
            <person name="Visagie C.M."/>
            <person name="Spraker J."/>
            <person name="Barnes I."/>
            <person name="Buitendag C."/>
            <person name="Ceriani C."/>
            <person name="Del Mar Angel L."/>
            <person name="du Plessis D."/>
            <person name="Fuchs T."/>
            <person name="Gasser K."/>
            <person name="Kramer D."/>
            <person name="Li W."/>
            <person name="Munsamy K."/>
            <person name="Piso A."/>
            <person name="Price J.L."/>
            <person name="Sonnekus B."/>
            <person name="Thomas C."/>
            <person name="van der Nest A."/>
            <person name="van Dijk A."/>
            <person name="van Heerden A."/>
            <person name="van Vuuren N."/>
            <person name="Yilmaz N."/>
            <person name="Duong T.A."/>
            <person name="van der Merwe N.A."/>
            <person name="Wingfield M.J."/>
            <person name="Wingfield B.D."/>
        </authorList>
    </citation>
    <scope>NUCLEOTIDE SEQUENCE [LARGE SCALE GENOMIC DNA]</scope>
    <source>
        <strain evidence="2 3">CMW 18167</strain>
    </source>
</reference>
<sequence>MSYGYPPSIKDADCDVEFLDPLAKLSAGRTSTPFNAAHQSSSSLLLYKYLMSKLSVLIKDILTNLYGLGSLKGSPQQAMAGTSSGLQNLIRKVSSFEEKLREWKAERPEFLQLNSSTSGATYNSAEEMDRDVGASGSTFERHIYQLQALALELAYENAMILVHRPLLTYKTTNRMNDDRNSVDDSDHSPLRLSLLACREAALNTSEIETTLVFSLAADTYAAAFIGMHTFTAGVMLCVLTGIEPLSAQSYESKRGIRRLFTMQAHLKSRSRSVVAAQGLEILERLIRLVMEKETKEILTISAPEGFHQPTSQMTEARETEQISANNNIASLEDDTGGNAAIDYIQDPNIVQTLYDFDQVLSRSSHQSPLSETLLSETLGPSGAFAQEQAWIWGIDNFAPFPTDS</sequence>
<protein>
    <recommendedName>
        <fullName evidence="4">Transcription factor domain-containing protein</fullName>
    </recommendedName>
</protein>
<comment type="caution">
    <text evidence="2">The sequence shown here is derived from an EMBL/GenBank/DDBJ whole genome shotgun (WGS) entry which is preliminary data.</text>
</comment>
<accession>A0ABR3XQM7</accession>
<gene>
    <name evidence="2" type="ORF">Plec18167_004364</name>
</gene>
<dbReference type="PANTHER" id="PTHR46910:SF17">
    <property type="entry name" value="SCFA-RELATED"/>
    <property type="match status" value="1"/>
</dbReference>